<reference evidence="1" key="1">
    <citation type="submission" date="2021-03" db="EMBL/GenBank/DDBJ databases">
        <authorList>
            <consortium name="DOE Joint Genome Institute"/>
            <person name="Ahrendt S."/>
            <person name="Looney B.P."/>
            <person name="Miyauchi S."/>
            <person name="Morin E."/>
            <person name="Drula E."/>
            <person name="Courty P.E."/>
            <person name="Chicoki N."/>
            <person name="Fauchery L."/>
            <person name="Kohler A."/>
            <person name="Kuo A."/>
            <person name="Labutti K."/>
            <person name="Pangilinan J."/>
            <person name="Lipzen A."/>
            <person name="Riley R."/>
            <person name="Andreopoulos W."/>
            <person name="He G."/>
            <person name="Johnson J."/>
            <person name="Barry K.W."/>
            <person name="Grigoriev I.V."/>
            <person name="Nagy L."/>
            <person name="Hibbett D."/>
            <person name="Henrissat B."/>
            <person name="Matheny P.B."/>
            <person name="Labbe J."/>
            <person name="Martin F."/>
        </authorList>
    </citation>
    <scope>NUCLEOTIDE SEQUENCE</scope>
    <source>
        <strain evidence="1">HHB10654</strain>
    </source>
</reference>
<reference evidence="1" key="2">
    <citation type="journal article" date="2022" name="New Phytol.">
        <title>Evolutionary transition to the ectomycorrhizal habit in the genomes of a hyperdiverse lineage of mushroom-forming fungi.</title>
        <authorList>
            <person name="Looney B."/>
            <person name="Miyauchi S."/>
            <person name="Morin E."/>
            <person name="Drula E."/>
            <person name="Courty P.E."/>
            <person name="Kohler A."/>
            <person name="Kuo A."/>
            <person name="LaButti K."/>
            <person name="Pangilinan J."/>
            <person name="Lipzen A."/>
            <person name="Riley R."/>
            <person name="Andreopoulos W."/>
            <person name="He G."/>
            <person name="Johnson J."/>
            <person name="Nolan M."/>
            <person name="Tritt A."/>
            <person name="Barry K.W."/>
            <person name="Grigoriev I.V."/>
            <person name="Nagy L.G."/>
            <person name="Hibbett D."/>
            <person name="Henrissat B."/>
            <person name="Matheny P.B."/>
            <person name="Labbe J."/>
            <person name="Martin F.M."/>
        </authorList>
    </citation>
    <scope>NUCLEOTIDE SEQUENCE</scope>
    <source>
        <strain evidence="1">HHB10654</strain>
    </source>
</reference>
<accession>A0ACB8SLC1</accession>
<evidence type="ECO:0000313" key="1">
    <source>
        <dbReference type="EMBL" id="KAI0057369.1"/>
    </source>
</evidence>
<name>A0ACB8SLC1_9AGAM</name>
<dbReference type="Proteomes" id="UP000814140">
    <property type="component" value="Unassembled WGS sequence"/>
</dbReference>
<gene>
    <name evidence="1" type="ORF">BV25DRAFT_1920217</name>
</gene>
<proteinExistence type="predicted"/>
<evidence type="ECO:0000313" key="2">
    <source>
        <dbReference type="Proteomes" id="UP000814140"/>
    </source>
</evidence>
<dbReference type="EMBL" id="MU277248">
    <property type="protein sequence ID" value="KAI0057369.1"/>
    <property type="molecule type" value="Genomic_DNA"/>
</dbReference>
<comment type="caution">
    <text evidence="1">The sequence shown here is derived from an EMBL/GenBank/DDBJ whole genome shotgun (WGS) entry which is preliminary data.</text>
</comment>
<organism evidence="1 2">
    <name type="scientific">Artomyces pyxidatus</name>
    <dbReference type="NCBI Taxonomy" id="48021"/>
    <lineage>
        <taxon>Eukaryota</taxon>
        <taxon>Fungi</taxon>
        <taxon>Dikarya</taxon>
        <taxon>Basidiomycota</taxon>
        <taxon>Agaricomycotina</taxon>
        <taxon>Agaricomycetes</taxon>
        <taxon>Russulales</taxon>
        <taxon>Auriscalpiaceae</taxon>
        <taxon>Artomyces</taxon>
    </lineage>
</organism>
<protein>
    <submittedName>
        <fullName evidence="1">Uncharacterized protein</fullName>
    </submittedName>
</protein>
<sequence>MMTVAANMDNTLGILFDSVVISAVLYGAGIMQAWYYYRKYKGRDALSMKVLVALVMFFDTAQMGTLTACVYMYCVTHQGDPTIMEHLFSTLIIEVIFSNVIAILVQLFYIQRIYKLCMKHWYQVPVTAFTASLSLASFVTLMVYSAQGVKYSTFAELTKLKPISVACNILAAVTDIAISLCLVVLLHTSRSEVKRTNDMINRLMLFAFNTGLPTSVSALMACISVSWRKINVWPETFIYMFFFLLLGRFYTNSLLATLNSRDYIRKAGQNSSESFSLSFRNNPQSTGTVHRMQANYPEDPIAIRIDTVNHTDTEYDLEDGRKNKG</sequence>
<keyword evidence="2" id="KW-1185">Reference proteome</keyword>